<comment type="caution">
    <text evidence="2">The sequence shown here is derived from an EMBL/GenBank/DDBJ whole genome shotgun (WGS) entry which is preliminary data.</text>
</comment>
<organism evidence="2 3">
    <name type="scientific">Thermodesulfovibrio aggregans</name>
    <dbReference type="NCBI Taxonomy" id="86166"/>
    <lineage>
        <taxon>Bacteria</taxon>
        <taxon>Pseudomonadati</taxon>
        <taxon>Nitrospirota</taxon>
        <taxon>Thermodesulfovibrionia</taxon>
        <taxon>Thermodesulfovibrionales</taxon>
        <taxon>Thermodesulfovibrionaceae</taxon>
        <taxon>Thermodesulfovibrio</taxon>
    </lineage>
</organism>
<dbReference type="Proteomes" id="UP000054976">
    <property type="component" value="Unassembled WGS sequence"/>
</dbReference>
<dbReference type="AlphaFoldDB" id="A0A0U9HN02"/>
<evidence type="ECO:0000313" key="3">
    <source>
        <dbReference type="Proteomes" id="UP000054976"/>
    </source>
</evidence>
<evidence type="ECO:0000259" key="1">
    <source>
        <dbReference type="Pfam" id="PF02120"/>
    </source>
</evidence>
<dbReference type="InterPro" id="IPR021136">
    <property type="entry name" value="Flagellar_hook_control-like_C"/>
</dbReference>
<feature type="domain" description="Flagellar hook-length control protein-like C-terminal" evidence="1">
    <location>
        <begin position="238"/>
        <end position="306"/>
    </location>
</feature>
<gene>
    <name evidence="2" type="ORF">TAGGR_1621</name>
</gene>
<dbReference type="InterPro" id="IPR038610">
    <property type="entry name" value="FliK-like_C_sf"/>
</dbReference>
<proteinExistence type="predicted"/>
<dbReference type="Pfam" id="PF02120">
    <property type="entry name" value="Flg_hook"/>
    <property type="match status" value="1"/>
</dbReference>
<dbReference type="OrthoDB" id="9795733at2"/>
<sequence length="340" mass="38744">MILPTNIDMNSLNLINQNSTASTKQLAGFEDILNELFKILFENQKNSTNNSVNYNFFVFPFPFLQTQEITFTQTQIEQLPQDLKLSLLNLFKSGQIDMKELKSVLQNLHLNKSEFQNLIEKIDLKNLSNQVNNQTDDSVNQLNSLEPLKARLSHSLELSKLDQNEFPVKDSVVINESTSKNQSNNSKILIEKSLTIENDTKLNIFHTIQSKSSDINDVQQKVELPFTQLKEISNIVFKALSNSQKTLIVQLEPPELGKILIKLSMDNAGIRADMKVDYPHVKEALTGLIPEIKSNLQSSGVKVSDFLLDLMKENRGYSDSYNGQGQRKHKGNQKFFEYFV</sequence>
<dbReference type="EMBL" id="BCNO01000001">
    <property type="protein sequence ID" value="GAQ94440.1"/>
    <property type="molecule type" value="Genomic_DNA"/>
</dbReference>
<reference evidence="3" key="1">
    <citation type="submission" date="2016-01" db="EMBL/GenBank/DDBJ databases">
        <title>Draft genome sequence of Thermodesulfovibrio aggregans strain TGE-P1.</title>
        <authorList>
            <person name="Sekiguchi Y."/>
            <person name="Ohashi A."/>
            <person name="Matsuura N."/>
            <person name="Tourlousse M.D."/>
        </authorList>
    </citation>
    <scope>NUCLEOTIDE SEQUENCE [LARGE SCALE GENOMIC DNA]</scope>
    <source>
        <strain evidence="3">TGE-P1</strain>
    </source>
</reference>
<keyword evidence="3" id="KW-1185">Reference proteome</keyword>
<evidence type="ECO:0000313" key="2">
    <source>
        <dbReference type="EMBL" id="GAQ94440.1"/>
    </source>
</evidence>
<dbReference type="STRING" id="86166.TAGGR_1621"/>
<protein>
    <submittedName>
        <fullName evidence="2">Hook-length control protein FliK</fullName>
    </submittedName>
</protein>
<name>A0A0U9HN02_9BACT</name>
<dbReference type="CDD" id="cd17470">
    <property type="entry name" value="T3SS_Flik_C"/>
    <property type="match status" value="1"/>
</dbReference>
<accession>A0A0U9HN02</accession>
<dbReference type="RefSeq" id="WP_082673535.1">
    <property type="nucleotide sequence ID" value="NZ_BCNO01000001.1"/>
</dbReference>
<dbReference type="Gene3D" id="3.30.750.140">
    <property type="match status" value="1"/>
</dbReference>